<name>A0A9W6PAE5_9ACTN</name>
<sequence>MRFAAFKEGALASVELLFSIRKASIPGRVVITNKTIYIEKSVIKARPDGTLEEILNGVMRTIEAWRPPPEAILIPEPTTAIGGPF</sequence>
<evidence type="ECO:0000313" key="2">
    <source>
        <dbReference type="Proteomes" id="UP001165092"/>
    </source>
</evidence>
<protein>
    <submittedName>
        <fullName evidence="1">Uncharacterized protein</fullName>
    </submittedName>
</protein>
<proteinExistence type="predicted"/>
<accession>A0A9W6PAE5</accession>
<reference evidence="1" key="1">
    <citation type="submission" date="2023-02" db="EMBL/GenBank/DDBJ databases">
        <title>Nocardiopsis ansamitocini NBRC 112285.</title>
        <authorList>
            <person name="Ichikawa N."/>
            <person name="Sato H."/>
            <person name="Tonouchi N."/>
        </authorList>
    </citation>
    <scope>NUCLEOTIDE SEQUENCE</scope>
    <source>
        <strain evidence="1">NBRC 112285</strain>
    </source>
</reference>
<organism evidence="1 2">
    <name type="scientific">Nocardiopsis ansamitocini</name>
    <dbReference type="NCBI Taxonomy" id="1670832"/>
    <lineage>
        <taxon>Bacteria</taxon>
        <taxon>Bacillati</taxon>
        <taxon>Actinomycetota</taxon>
        <taxon>Actinomycetes</taxon>
        <taxon>Streptosporangiales</taxon>
        <taxon>Nocardiopsidaceae</taxon>
        <taxon>Nocardiopsis</taxon>
    </lineage>
</organism>
<evidence type="ECO:0000313" key="1">
    <source>
        <dbReference type="EMBL" id="GLU49948.1"/>
    </source>
</evidence>
<keyword evidence="2" id="KW-1185">Reference proteome</keyword>
<dbReference type="Proteomes" id="UP001165092">
    <property type="component" value="Unassembled WGS sequence"/>
</dbReference>
<dbReference type="AlphaFoldDB" id="A0A9W6PAE5"/>
<dbReference type="EMBL" id="BSQG01000010">
    <property type="protein sequence ID" value="GLU49948.1"/>
    <property type="molecule type" value="Genomic_DNA"/>
</dbReference>
<gene>
    <name evidence="1" type="ORF">Nans01_42990</name>
</gene>
<comment type="caution">
    <text evidence="1">The sequence shown here is derived from an EMBL/GenBank/DDBJ whole genome shotgun (WGS) entry which is preliminary data.</text>
</comment>